<reference evidence="2 3" key="1">
    <citation type="submission" date="2018-04" db="EMBL/GenBank/DDBJ databases">
        <title>Massilia violaceinigra sp. nov., a novel purple-pigmented bacterium isolated from Tianshan glacier, Xinjiang, China.</title>
        <authorList>
            <person name="Wang H."/>
        </authorList>
    </citation>
    <scope>NUCLEOTIDE SEQUENCE [LARGE SCALE GENOMIC DNA]</scope>
    <source>
        <strain evidence="2 3">B448-2</strain>
    </source>
</reference>
<gene>
    <name evidence="2" type="ORF">C7C56_014435</name>
</gene>
<dbReference type="Gene3D" id="3.40.630.30">
    <property type="match status" value="1"/>
</dbReference>
<keyword evidence="3" id="KW-1185">Reference proteome</keyword>
<sequence>MKSRVHQTVRQIGWYNGAWYALSVLFFRLSGGRWQVFKYRFMAQAVAREPLCRGRGRAIEVRELGAGETPAAMARPAAVLAQRYAQGARCLGAFRAGELLGFLWFTLAPYQEDEVRARFMPAPARAGWDFDVQVLREHQLGFAFARLWDTANGLLAARGVRWSCSRISAFNAASLAAHRRLGALELGGAVFICCGSWQWMAATISPYVHLSRGPASFPHLRLEPPCSTSTT</sequence>
<keyword evidence="1" id="KW-0812">Transmembrane</keyword>
<dbReference type="InterPro" id="IPR016181">
    <property type="entry name" value="Acyl_CoA_acyltransferase"/>
</dbReference>
<feature type="transmembrane region" description="Helical" evidence="1">
    <location>
        <begin position="12"/>
        <end position="30"/>
    </location>
</feature>
<proteinExistence type="predicted"/>
<organism evidence="2 3">
    <name type="scientific">Massilia glaciei</name>
    <dbReference type="NCBI Taxonomy" id="1524097"/>
    <lineage>
        <taxon>Bacteria</taxon>
        <taxon>Pseudomonadati</taxon>
        <taxon>Pseudomonadota</taxon>
        <taxon>Betaproteobacteria</taxon>
        <taxon>Burkholderiales</taxon>
        <taxon>Oxalobacteraceae</taxon>
        <taxon>Telluria group</taxon>
        <taxon>Massilia</taxon>
    </lineage>
</organism>
<evidence type="ECO:0000313" key="2">
    <source>
        <dbReference type="EMBL" id="PWF47658.1"/>
    </source>
</evidence>
<keyword evidence="1" id="KW-0472">Membrane</keyword>
<evidence type="ECO:0000256" key="1">
    <source>
        <dbReference type="SAM" id="Phobius"/>
    </source>
</evidence>
<comment type="caution">
    <text evidence="2">The sequence shown here is derived from an EMBL/GenBank/DDBJ whole genome shotgun (WGS) entry which is preliminary data.</text>
</comment>
<accession>A0A2U2HJC1</accession>
<evidence type="ECO:0000313" key="3">
    <source>
        <dbReference type="Proteomes" id="UP000241421"/>
    </source>
</evidence>
<evidence type="ECO:0008006" key="4">
    <source>
        <dbReference type="Google" id="ProtNLM"/>
    </source>
</evidence>
<keyword evidence="1" id="KW-1133">Transmembrane helix</keyword>
<dbReference type="SUPFAM" id="SSF55729">
    <property type="entry name" value="Acyl-CoA N-acyltransferases (Nat)"/>
    <property type="match status" value="1"/>
</dbReference>
<name>A0A2U2HJC1_9BURK</name>
<dbReference type="AlphaFoldDB" id="A0A2U2HJC1"/>
<dbReference type="OrthoDB" id="8480611at2"/>
<dbReference type="EMBL" id="PXWF02000235">
    <property type="protein sequence ID" value="PWF47658.1"/>
    <property type="molecule type" value="Genomic_DNA"/>
</dbReference>
<protein>
    <recommendedName>
        <fullName evidence="4">N-acetyltransferase</fullName>
    </recommendedName>
</protein>
<dbReference type="Proteomes" id="UP000241421">
    <property type="component" value="Unassembled WGS sequence"/>
</dbReference>